<feature type="transmembrane region" description="Helical" evidence="7">
    <location>
        <begin position="397"/>
        <end position="417"/>
    </location>
</feature>
<dbReference type="InterPro" id="IPR000515">
    <property type="entry name" value="MetI-like"/>
</dbReference>
<dbReference type="Proteomes" id="UP000184170">
    <property type="component" value="Unassembled WGS sequence"/>
</dbReference>
<feature type="transmembrane region" description="Helical" evidence="7">
    <location>
        <begin position="36"/>
        <end position="59"/>
    </location>
</feature>
<proteinExistence type="inferred from homology"/>
<dbReference type="PROSITE" id="PS50928">
    <property type="entry name" value="ABC_TM1"/>
    <property type="match status" value="2"/>
</dbReference>
<evidence type="ECO:0000256" key="6">
    <source>
        <dbReference type="ARBA" id="ARBA00023136"/>
    </source>
</evidence>
<evidence type="ECO:0000313" key="10">
    <source>
        <dbReference type="Proteomes" id="UP000184170"/>
    </source>
</evidence>
<keyword evidence="2 7" id="KW-0813">Transport</keyword>
<protein>
    <submittedName>
        <fullName evidence="9">Iron(III) transport system permease protein</fullName>
    </submittedName>
</protein>
<feature type="transmembrane region" description="Helical" evidence="7">
    <location>
        <begin position="211"/>
        <end position="233"/>
    </location>
</feature>
<dbReference type="AlphaFoldDB" id="A0A1M5FZ03"/>
<keyword evidence="6 7" id="KW-0472">Membrane</keyword>
<sequence length="584" mass="63734">MKGHSIAAPPDGAGRVFDFMTPFFSPSQPRSSGLRWILTVSTIALLVALPVLSIFWLALFPEENIWPHLLDTVLFHYIAATLTLALGVGVFTLVAGVGSAWLVTMCRFPGRRLFEWALLLPFAVPAYVIAYVYTDLLEYAGPVQKLLREWFGWQTSRDYWFPDIRSMGGAIAMLSLVLYPYVYMLARAAFIEQCGSIRAASRSLGCTPWQSFVRVSLPMARPAIAVGLSLVLMETLNDFGTVDFFAVRTLSVGIYDTWLSRGNLGGAAQIACSTLVFVVLLIALERMGRARQRHFVQSPSQSRDSYRLRGWRAALACTFCGLLLLCGFGVPLLVLGGYALGNFANYWTDDFFTIALNSLLLSTAAALATALLGLLLAYGKRLFPTRLVISLVGFAKLGYAMPGAVMAIGVLIPLAAFDNALDAWLRAQFDISMGLLLSGSVFAIVFAYTARFLAVSAGAIETSLEKVTPSMDRASRSLGRNSWQTLWAVHLPLVRAGLLSGALVVFVDCMKELPATLLLRPFGFDTLATYIYQFASDEMLERSALGALMIVLVGLLPVILLSRSMGRRSGEGQTELMESEAPAL</sequence>
<evidence type="ECO:0000256" key="7">
    <source>
        <dbReference type="RuleBase" id="RU363032"/>
    </source>
</evidence>
<feature type="transmembrane region" description="Helical" evidence="7">
    <location>
        <begin position="167"/>
        <end position="190"/>
    </location>
</feature>
<evidence type="ECO:0000313" key="9">
    <source>
        <dbReference type="EMBL" id="SHF96634.1"/>
    </source>
</evidence>
<evidence type="ECO:0000256" key="1">
    <source>
        <dbReference type="ARBA" id="ARBA00004651"/>
    </source>
</evidence>
<feature type="domain" description="ABC transmembrane type-1" evidence="8">
    <location>
        <begin position="78"/>
        <end position="288"/>
    </location>
</feature>
<keyword evidence="4 7" id="KW-0812">Transmembrane</keyword>
<name>A0A1M5FZ03_9GAMM</name>
<evidence type="ECO:0000256" key="5">
    <source>
        <dbReference type="ARBA" id="ARBA00022989"/>
    </source>
</evidence>
<dbReference type="InterPro" id="IPR035906">
    <property type="entry name" value="MetI-like_sf"/>
</dbReference>
<comment type="similarity">
    <text evidence="7">Belongs to the binding-protein-dependent transport system permease family.</text>
</comment>
<dbReference type="CDD" id="cd06261">
    <property type="entry name" value="TM_PBP2"/>
    <property type="match status" value="2"/>
</dbReference>
<dbReference type="SUPFAM" id="SSF161098">
    <property type="entry name" value="MetI-like"/>
    <property type="match status" value="2"/>
</dbReference>
<feature type="transmembrane region" description="Helical" evidence="7">
    <location>
        <begin position="351"/>
        <end position="376"/>
    </location>
</feature>
<dbReference type="Gene3D" id="1.10.3720.10">
    <property type="entry name" value="MetI-like"/>
    <property type="match status" value="2"/>
</dbReference>
<gene>
    <name evidence="9" type="ORF">SAMN04487965_3019</name>
</gene>
<feature type="transmembrane region" description="Helical" evidence="7">
    <location>
        <begin position="313"/>
        <end position="339"/>
    </location>
</feature>
<evidence type="ECO:0000256" key="4">
    <source>
        <dbReference type="ARBA" id="ARBA00022692"/>
    </source>
</evidence>
<evidence type="ECO:0000256" key="2">
    <source>
        <dbReference type="ARBA" id="ARBA00022448"/>
    </source>
</evidence>
<dbReference type="FunFam" id="1.10.3720.10:FF:000088">
    <property type="entry name" value="Iron(III) ABC transporter, permease protein"/>
    <property type="match status" value="1"/>
</dbReference>
<accession>A0A1M5FZ03</accession>
<feature type="transmembrane region" description="Helical" evidence="7">
    <location>
        <begin position="266"/>
        <end position="284"/>
    </location>
</feature>
<feature type="domain" description="ABC transmembrane type-1" evidence="8">
    <location>
        <begin position="355"/>
        <end position="561"/>
    </location>
</feature>
<evidence type="ECO:0000256" key="3">
    <source>
        <dbReference type="ARBA" id="ARBA00022475"/>
    </source>
</evidence>
<reference evidence="10" key="1">
    <citation type="submission" date="2016-11" db="EMBL/GenBank/DDBJ databases">
        <authorList>
            <person name="Varghese N."/>
            <person name="Submissions S."/>
        </authorList>
    </citation>
    <scope>NUCLEOTIDE SEQUENCE [LARGE SCALE GENOMIC DNA]</scope>
    <source>
        <strain evidence="10">CGMCC 1.7063</strain>
    </source>
</reference>
<dbReference type="GO" id="GO:0055085">
    <property type="term" value="P:transmembrane transport"/>
    <property type="evidence" value="ECO:0007669"/>
    <property type="project" value="InterPro"/>
</dbReference>
<feature type="transmembrane region" description="Helical" evidence="7">
    <location>
        <begin position="74"/>
        <end position="101"/>
    </location>
</feature>
<evidence type="ECO:0000259" key="8">
    <source>
        <dbReference type="PROSITE" id="PS50928"/>
    </source>
</evidence>
<dbReference type="STRING" id="494016.SAMN04487965_3019"/>
<feature type="transmembrane region" description="Helical" evidence="7">
    <location>
        <begin position="544"/>
        <end position="561"/>
    </location>
</feature>
<organism evidence="9 10">
    <name type="scientific">Microbulbifer donghaiensis</name>
    <dbReference type="NCBI Taxonomy" id="494016"/>
    <lineage>
        <taxon>Bacteria</taxon>
        <taxon>Pseudomonadati</taxon>
        <taxon>Pseudomonadota</taxon>
        <taxon>Gammaproteobacteria</taxon>
        <taxon>Cellvibrionales</taxon>
        <taxon>Microbulbiferaceae</taxon>
        <taxon>Microbulbifer</taxon>
    </lineage>
</organism>
<comment type="subcellular location">
    <subcellularLocation>
        <location evidence="1 7">Cell membrane</location>
        <topology evidence="1 7">Multi-pass membrane protein</topology>
    </subcellularLocation>
</comment>
<dbReference type="PANTHER" id="PTHR30183:SF2">
    <property type="entry name" value="IRON UTILIZATION PROTEIN"/>
    <property type="match status" value="1"/>
</dbReference>
<feature type="transmembrane region" description="Helical" evidence="7">
    <location>
        <begin position="485"/>
        <end position="507"/>
    </location>
</feature>
<keyword evidence="10" id="KW-1185">Reference proteome</keyword>
<feature type="transmembrane region" description="Helical" evidence="7">
    <location>
        <begin position="437"/>
        <end position="464"/>
    </location>
</feature>
<keyword evidence="3" id="KW-1003">Cell membrane</keyword>
<keyword evidence="5 7" id="KW-1133">Transmembrane helix</keyword>
<dbReference type="EMBL" id="FQVA01000005">
    <property type="protein sequence ID" value="SHF96634.1"/>
    <property type="molecule type" value="Genomic_DNA"/>
</dbReference>
<dbReference type="Pfam" id="PF00528">
    <property type="entry name" value="BPD_transp_1"/>
    <property type="match status" value="1"/>
</dbReference>
<dbReference type="PANTHER" id="PTHR30183">
    <property type="entry name" value="MOLYBDENUM TRANSPORT SYSTEM PERMEASE PROTEIN MODB"/>
    <property type="match status" value="1"/>
</dbReference>
<feature type="transmembrane region" description="Helical" evidence="7">
    <location>
        <begin position="113"/>
        <end position="133"/>
    </location>
</feature>
<dbReference type="GO" id="GO:0005886">
    <property type="term" value="C:plasma membrane"/>
    <property type="evidence" value="ECO:0007669"/>
    <property type="project" value="UniProtKB-SubCell"/>
</dbReference>